<proteinExistence type="predicted"/>
<feature type="region of interest" description="Disordered" evidence="1">
    <location>
        <begin position="1"/>
        <end position="43"/>
    </location>
</feature>
<reference evidence="3 4" key="1">
    <citation type="submission" date="2023-08" db="EMBL/GenBank/DDBJ databases">
        <authorList>
            <person name="Sharma P."/>
            <person name="Verma V."/>
            <person name="Mohan M.K."/>
            <person name="Dubey A.K."/>
        </authorList>
    </citation>
    <scope>NUCLEOTIDE SEQUENCE [LARGE SCALE GENOMIC DNA]</scope>
    <source>
        <strain evidence="3 4">ADP4</strain>
    </source>
</reference>
<sequence length="215" mass="23047">MSSTTPPATSSPAPSPIAPVVPAGRMRDSEQPTLPLPANAALRPWRPTDAPTLVAACQDPDIQQWNRPAQVSAEGARAKIAHWQQRWHDEQAAIWAITDGKDVGQDDAAVGLAGLADLDLRGGSAEFLFWLLPAGRGRGLAVSATVRISRWALEELGLHRLRLTHSVANPASCRVASRAGFQLEGTLRSALLHADGWHDEHLHARVAGDDWPADA</sequence>
<dbReference type="Pfam" id="PF13302">
    <property type="entry name" value="Acetyltransf_3"/>
    <property type="match status" value="1"/>
</dbReference>
<dbReference type="PROSITE" id="PS51186">
    <property type="entry name" value="GNAT"/>
    <property type="match status" value="1"/>
</dbReference>
<dbReference type="InterPro" id="IPR000182">
    <property type="entry name" value="GNAT_dom"/>
</dbReference>
<gene>
    <name evidence="3" type="ORF">RB636_26355</name>
</gene>
<dbReference type="PANTHER" id="PTHR43441">
    <property type="entry name" value="RIBOSOMAL-PROTEIN-SERINE ACETYLTRANSFERASE"/>
    <property type="match status" value="1"/>
</dbReference>
<feature type="domain" description="N-acetyltransferase" evidence="2">
    <location>
        <begin position="40"/>
        <end position="209"/>
    </location>
</feature>
<feature type="compositionally biased region" description="Low complexity" evidence="1">
    <location>
        <begin position="1"/>
        <end position="12"/>
    </location>
</feature>
<dbReference type="SUPFAM" id="SSF55729">
    <property type="entry name" value="Acyl-CoA N-acyltransferases (Nat)"/>
    <property type="match status" value="1"/>
</dbReference>
<evidence type="ECO:0000256" key="1">
    <source>
        <dbReference type="SAM" id="MobiDB-lite"/>
    </source>
</evidence>
<dbReference type="InterPro" id="IPR016181">
    <property type="entry name" value="Acyl_CoA_acyltransferase"/>
</dbReference>
<dbReference type="InterPro" id="IPR051908">
    <property type="entry name" value="Ribosomal_N-acetyltransferase"/>
</dbReference>
<dbReference type="PANTHER" id="PTHR43441:SF10">
    <property type="entry name" value="ACETYLTRANSFERASE"/>
    <property type="match status" value="1"/>
</dbReference>
<evidence type="ECO:0000313" key="3">
    <source>
        <dbReference type="EMBL" id="MEF3116699.1"/>
    </source>
</evidence>
<keyword evidence="4" id="KW-1185">Reference proteome</keyword>
<evidence type="ECO:0000259" key="2">
    <source>
        <dbReference type="PROSITE" id="PS51186"/>
    </source>
</evidence>
<evidence type="ECO:0000313" key="4">
    <source>
        <dbReference type="Proteomes" id="UP001348265"/>
    </source>
</evidence>
<organism evidence="3 4">
    <name type="scientific">Streptomyces chrestomyceticus</name>
    <dbReference type="NCBI Taxonomy" id="68185"/>
    <lineage>
        <taxon>Bacteria</taxon>
        <taxon>Bacillati</taxon>
        <taxon>Actinomycetota</taxon>
        <taxon>Actinomycetes</taxon>
        <taxon>Kitasatosporales</taxon>
        <taxon>Streptomycetaceae</taxon>
        <taxon>Streptomyces</taxon>
    </lineage>
</organism>
<protein>
    <submittedName>
        <fullName evidence="3">GNAT family N-acetyltransferase</fullName>
    </submittedName>
</protein>
<dbReference type="EMBL" id="JAVFKM010000014">
    <property type="protein sequence ID" value="MEF3116699.1"/>
    <property type="molecule type" value="Genomic_DNA"/>
</dbReference>
<name>A0ABU7WYU4_9ACTN</name>
<accession>A0ABU7WYU4</accession>
<comment type="caution">
    <text evidence="3">The sequence shown here is derived from an EMBL/GenBank/DDBJ whole genome shotgun (WGS) entry which is preliminary data.</text>
</comment>
<dbReference type="Gene3D" id="3.40.630.30">
    <property type="match status" value="1"/>
</dbReference>
<dbReference type="RefSeq" id="WP_331788333.1">
    <property type="nucleotide sequence ID" value="NZ_JAVFKM010000014.1"/>
</dbReference>
<dbReference type="Proteomes" id="UP001348265">
    <property type="component" value="Unassembled WGS sequence"/>
</dbReference>